<dbReference type="STRING" id="1235591.CAK95_02665"/>
<dbReference type="Proteomes" id="UP000194137">
    <property type="component" value="Chromosome"/>
</dbReference>
<sequence length="88" mass="9444">MLLRRHEACSSSLSTLLSTTIRLTAEKGPIGIRILSSDLEDVVEGLEKIGEAGLRDIGREVGEGCTISATIRIAVEITHMIRATQPAD</sequence>
<keyword evidence="2" id="KW-1185">Reference proteome</keyword>
<dbReference type="KEGG" id="psin:CAK95_02665"/>
<organism evidence="1 2">
    <name type="scientific">Pseudorhodoplanes sinuspersici</name>
    <dbReference type="NCBI Taxonomy" id="1235591"/>
    <lineage>
        <taxon>Bacteria</taxon>
        <taxon>Pseudomonadati</taxon>
        <taxon>Pseudomonadota</taxon>
        <taxon>Alphaproteobacteria</taxon>
        <taxon>Hyphomicrobiales</taxon>
        <taxon>Pseudorhodoplanes</taxon>
    </lineage>
</organism>
<reference evidence="1 2" key="1">
    <citation type="submission" date="2017-05" db="EMBL/GenBank/DDBJ databases">
        <title>Full genome sequence of Pseudorhodoplanes sinuspersici.</title>
        <authorList>
            <person name="Dastgheib S.M.M."/>
            <person name="Shavandi M."/>
            <person name="Tirandaz H."/>
        </authorList>
    </citation>
    <scope>NUCLEOTIDE SEQUENCE [LARGE SCALE GENOMIC DNA]</scope>
    <source>
        <strain evidence="1 2">RIPI110</strain>
    </source>
</reference>
<name>A0A1W6ZL47_9HYPH</name>
<dbReference type="EMBL" id="CP021112">
    <property type="protein sequence ID" value="ARP98106.1"/>
    <property type="molecule type" value="Genomic_DNA"/>
</dbReference>
<dbReference type="AlphaFoldDB" id="A0A1W6ZL47"/>
<protein>
    <submittedName>
        <fullName evidence="1">Uncharacterized protein</fullName>
    </submittedName>
</protein>
<accession>A0A1W6ZL47</accession>
<gene>
    <name evidence="1" type="ORF">CAK95_02665</name>
</gene>
<evidence type="ECO:0000313" key="2">
    <source>
        <dbReference type="Proteomes" id="UP000194137"/>
    </source>
</evidence>
<evidence type="ECO:0000313" key="1">
    <source>
        <dbReference type="EMBL" id="ARP98106.1"/>
    </source>
</evidence>
<proteinExistence type="predicted"/>